<dbReference type="RefSeq" id="WP_137812258.1">
    <property type="nucleotide sequence ID" value="NZ_BJFL01000002.1"/>
</dbReference>
<protein>
    <submittedName>
        <fullName evidence="1">Uncharacterized protein</fullName>
    </submittedName>
</protein>
<dbReference type="AlphaFoldDB" id="A0A4D4J3M4"/>
<evidence type="ECO:0000313" key="1">
    <source>
        <dbReference type="EMBL" id="GDY29096.1"/>
    </source>
</evidence>
<sequence length="75" mass="8405">MAAQHVYRPGNQWGVTVPALIERIAAEGLPTRLMWPVADPDAPFQRVRWSIGDCPTGYLPKIDEMRTTWPGTRSA</sequence>
<accession>A0A4D4J3M4</accession>
<comment type="caution">
    <text evidence="1">The sequence shown here is derived from an EMBL/GenBank/DDBJ whole genome shotgun (WGS) entry which is preliminary data.</text>
</comment>
<keyword evidence="2" id="KW-1185">Reference proteome</keyword>
<gene>
    <name evidence="1" type="ORF">GTS_07290</name>
</gene>
<evidence type="ECO:0000313" key="2">
    <source>
        <dbReference type="Proteomes" id="UP000298860"/>
    </source>
</evidence>
<dbReference type="Proteomes" id="UP000298860">
    <property type="component" value="Unassembled WGS sequence"/>
</dbReference>
<dbReference type="EMBL" id="BJFL01000002">
    <property type="protein sequence ID" value="GDY29096.1"/>
    <property type="molecule type" value="Genomic_DNA"/>
</dbReference>
<name>A0A4D4J3M4_9PSEU</name>
<proteinExistence type="predicted"/>
<organism evidence="1 2">
    <name type="scientific">Gandjariella thermophila</name>
    <dbReference type="NCBI Taxonomy" id="1931992"/>
    <lineage>
        <taxon>Bacteria</taxon>
        <taxon>Bacillati</taxon>
        <taxon>Actinomycetota</taxon>
        <taxon>Actinomycetes</taxon>
        <taxon>Pseudonocardiales</taxon>
        <taxon>Pseudonocardiaceae</taxon>
        <taxon>Gandjariella</taxon>
    </lineage>
</organism>
<dbReference type="OrthoDB" id="3707332at2"/>
<reference evidence="2" key="1">
    <citation type="submission" date="2019-04" db="EMBL/GenBank/DDBJ databases">
        <title>Draft genome sequence of Pseudonocardiaceae bacterium SL3-2-4.</title>
        <authorList>
            <person name="Ningsih F."/>
            <person name="Yokota A."/>
            <person name="Sakai Y."/>
            <person name="Nanatani K."/>
            <person name="Yabe S."/>
            <person name="Oetari A."/>
            <person name="Sjamsuridzal W."/>
        </authorList>
    </citation>
    <scope>NUCLEOTIDE SEQUENCE [LARGE SCALE GENOMIC DNA]</scope>
    <source>
        <strain evidence="2">SL3-2-4</strain>
    </source>
</reference>